<gene>
    <name evidence="4" type="ORF">AA0535_1803</name>
</gene>
<dbReference type="Proteomes" id="UP001062776">
    <property type="component" value="Unassembled WGS sequence"/>
</dbReference>
<dbReference type="EMBL" id="BAPV01000013">
    <property type="protein sequence ID" value="GBQ89471.1"/>
    <property type="molecule type" value="Genomic_DNA"/>
</dbReference>
<name>A0ABQ0Q3F3_9PROT</name>
<dbReference type="Pfam" id="PF02525">
    <property type="entry name" value="Flavodoxin_2"/>
    <property type="match status" value="1"/>
</dbReference>
<reference evidence="4" key="1">
    <citation type="submission" date="2013-04" db="EMBL/GenBank/DDBJ databases">
        <title>The genome sequencing project of 58 acetic acid bacteria.</title>
        <authorList>
            <person name="Okamoto-Kainuma A."/>
            <person name="Ishikawa M."/>
            <person name="Umino S."/>
            <person name="Koizumi Y."/>
            <person name="Shiwa Y."/>
            <person name="Yoshikawa H."/>
            <person name="Matsutani M."/>
            <person name="Matsushita K."/>
        </authorList>
    </citation>
    <scope>NUCLEOTIDE SEQUENCE</scope>
    <source>
        <strain evidence="4">NRIC 0535</strain>
    </source>
</reference>
<dbReference type="SUPFAM" id="SSF52218">
    <property type="entry name" value="Flavoproteins"/>
    <property type="match status" value="1"/>
</dbReference>
<evidence type="ECO:0000256" key="1">
    <source>
        <dbReference type="ARBA" id="ARBA00006252"/>
    </source>
</evidence>
<dbReference type="PANTHER" id="PTHR10204">
    <property type="entry name" value="NAD P H OXIDOREDUCTASE-RELATED"/>
    <property type="match status" value="1"/>
</dbReference>
<evidence type="ECO:0000259" key="3">
    <source>
        <dbReference type="Pfam" id="PF02525"/>
    </source>
</evidence>
<organism evidence="4 5">
    <name type="scientific">Asaia krungthepensis NRIC 0535</name>
    <dbReference type="NCBI Taxonomy" id="1307925"/>
    <lineage>
        <taxon>Bacteria</taxon>
        <taxon>Pseudomonadati</taxon>
        <taxon>Pseudomonadota</taxon>
        <taxon>Alphaproteobacteria</taxon>
        <taxon>Acetobacterales</taxon>
        <taxon>Acetobacteraceae</taxon>
        <taxon>Asaia</taxon>
    </lineage>
</organism>
<dbReference type="InterPro" id="IPR029039">
    <property type="entry name" value="Flavoprotein-like_sf"/>
</dbReference>
<dbReference type="InterPro" id="IPR003680">
    <property type="entry name" value="Flavodoxin_fold"/>
</dbReference>
<comment type="similarity">
    <text evidence="1">Belongs to the NAD(P)H dehydrogenase (quinone) family.</text>
</comment>
<proteinExistence type="inferred from homology"/>
<dbReference type="PANTHER" id="PTHR10204:SF34">
    <property type="entry name" value="NAD(P)H DEHYDROGENASE [QUINONE] 1 ISOFORM 1"/>
    <property type="match status" value="1"/>
</dbReference>
<dbReference type="RefSeq" id="WP_264815674.1">
    <property type="nucleotide sequence ID" value="NZ_BAPV01000013.1"/>
</dbReference>
<comment type="caution">
    <text evidence="4">The sequence shown here is derived from an EMBL/GenBank/DDBJ whole genome shotgun (WGS) entry which is preliminary data.</text>
</comment>
<dbReference type="Gene3D" id="3.40.50.360">
    <property type="match status" value="1"/>
</dbReference>
<keyword evidence="5" id="KW-1185">Reference proteome</keyword>
<dbReference type="InterPro" id="IPR051545">
    <property type="entry name" value="NAD(P)H_dehydrogenase_qn"/>
</dbReference>
<protein>
    <submittedName>
        <fullName evidence="4">NADH/NADPH dehydrogenase</fullName>
    </submittedName>
</protein>
<keyword evidence="2" id="KW-0560">Oxidoreductase</keyword>
<accession>A0ABQ0Q3F3</accession>
<sequence>MSRLLIIHAHPEPRSLSSALKDVAVETLTAQGHEVQVSDLYAMNWKAVADSADFTTHSDSDRLHYAAASKTAYQEGTQAADILAEQQKLLWADGVILNFPLWWFGLPAILKGWIDRVYACGFAYGVGAQGGARWGDRYGEGTLMGKRAMLAVTLGGREPHYTDRGVNGRLFDVLWPIQHGILFYPGMSVLPPFALYQADRLDDARWVEARESFQARLKDFFTEIPIAFRTQNGGDYDEQQVLREGLGSGKDGLMIHLSR</sequence>
<evidence type="ECO:0000313" key="4">
    <source>
        <dbReference type="EMBL" id="GBQ89471.1"/>
    </source>
</evidence>
<evidence type="ECO:0000256" key="2">
    <source>
        <dbReference type="ARBA" id="ARBA00023002"/>
    </source>
</evidence>
<evidence type="ECO:0000313" key="5">
    <source>
        <dbReference type="Proteomes" id="UP001062776"/>
    </source>
</evidence>
<feature type="domain" description="Flavodoxin-like fold" evidence="3">
    <location>
        <begin position="3"/>
        <end position="216"/>
    </location>
</feature>